<protein>
    <submittedName>
        <fullName evidence="2">Uncharacterized protein</fullName>
    </submittedName>
</protein>
<evidence type="ECO:0000256" key="1">
    <source>
        <dbReference type="SAM" id="Phobius"/>
    </source>
</evidence>
<reference evidence="2" key="2">
    <citation type="journal article" date="2015" name="Data Brief">
        <title>Shoot transcriptome of the giant reed, Arundo donax.</title>
        <authorList>
            <person name="Barrero R.A."/>
            <person name="Guerrero F.D."/>
            <person name="Moolhuijzen P."/>
            <person name="Goolsby J.A."/>
            <person name="Tidwell J."/>
            <person name="Bellgard S.E."/>
            <person name="Bellgard M.I."/>
        </authorList>
    </citation>
    <scope>NUCLEOTIDE SEQUENCE</scope>
    <source>
        <tissue evidence="2">Shoot tissue taken approximately 20 cm above the soil surface</tissue>
    </source>
</reference>
<keyword evidence="1" id="KW-1133">Transmembrane helix</keyword>
<keyword evidence="1" id="KW-0812">Transmembrane</keyword>
<proteinExistence type="predicted"/>
<organism evidence="2">
    <name type="scientific">Arundo donax</name>
    <name type="common">Giant reed</name>
    <name type="synonym">Donax arundinaceus</name>
    <dbReference type="NCBI Taxonomy" id="35708"/>
    <lineage>
        <taxon>Eukaryota</taxon>
        <taxon>Viridiplantae</taxon>
        <taxon>Streptophyta</taxon>
        <taxon>Embryophyta</taxon>
        <taxon>Tracheophyta</taxon>
        <taxon>Spermatophyta</taxon>
        <taxon>Magnoliopsida</taxon>
        <taxon>Liliopsida</taxon>
        <taxon>Poales</taxon>
        <taxon>Poaceae</taxon>
        <taxon>PACMAD clade</taxon>
        <taxon>Arundinoideae</taxon>
        <taxon>Arundineae</taxon>
        <taxon>Arundo</taxon>
    </lineage>
</organism>
<sequence>MYFCFCFIQIVQNVFLFPCIVSYMIYDYSVHN</sequence>
<feature type="transmembrane region" description="Helical" evidence="1">
    <location>
        <begin position="7"/>
        <end position="26"/>
    </location>
</feature>
<dbReference type="EMBL" id="GBRH01199698">
    <property type="protein sequence ID" value="JAD98197.1"/>
    <property type="molecule type" value="Transcribed_RNA"/>
</dbReference>
<dbReference type="AlphaFoldDB" id="A0A0A9EQA3"/>
<name>A0A0A9EQA3_ARUDO</name>
<keyword evidence="1" id="KW-0472">Membrane</keyword>
<reference evidence="2" key="1">
    <citation type="submission" date="2014-09" db="EMBL/GenBank/DDBJ databases">
        <authorList>
            <person name="Magalhaes I.L.F."/>
            <person name="Oliveira U."/>
            <person name="Santos F.R."/>
            <person name="Vidigal T.H.D.A."/>
            <person name="Brescovit A.D."/>
            <person name="Santos A.J."/>
        </authorList>
    </citation>
    <scope>NUCLEOTIDE SEQUENCE</scope>
    <source>
        <tissue evidence="2">Shoot tissue taken approximately 20 cm above the soil surface</tissue>
    </source>
</reference>
<evidence type="ECO:0000313" key="2">
    <source>
        <dbReference type="EMBL" id="JAD98197.1"/>
    </source>
</evidence>
<accession>A0A0A9EQA3</accession>